<protein>
    <submittedName>
        <fullName evidence="7">ZP domain-containing protein</fullName>
    </submittedName>
</protein>
<feature type="compositionally biased region" description="Basic and acidic residues" evidence="2">
    <location>
        <begin position="326"/>
        <end position="337"/>
    </location>
</feature>
<feature type="compositionally biased region" description="Basic and acidic residues" evidence="2">
    <location>
        <begin position="297"/>
        <end position="314"/>
    </location>
</feature>
<feature type="compositionally biased region" description="Basic and acidic residues" evidence="2">
    <location>
        <begin position="731"/>
        <end position="748"/>
    </location>
</feature>
<evidence type="ECO:0000259" key="5">
    <source>
        <dbReference type="SMART" id="SM00306"/>
    </source>
</evidence>
<feature type="compositionally biased region" description="Basic and acidic residues" evidence="2">
    <location>
        <begin position="466"/>
        <end position="479"/>
    </location>
</feature>
<feature type="compositionally biased region" description="Basic and acidic residues" evidence="2">
    <location>
        <begin position="645"/>
        <end position="665"/>
    </location>
</feature>
<dbReference type="InterPro" id="IPR001767">
    <property type="entry name" value="Hedgehog_Hint"/>
</dbReference>
<feature type="domain" description="Hint" evidence="4">
    <location>
        <begin position="1044"/>
        <end position="1088"/>
    </location>
</feature>
<feature type="region of interest" description="Disordered" evidence="2">
    <location>
        <begin position="186"/>
        <end position="249"/>
    </location>
</feature>
<dbReference type="WBParaSite" id="ALUE_0001131701-mRNA-1">
    <property type="protein sequence ID" value="ALUE_0001131701-mRNA-1"/>
    <property type="gene ID" value="ALUE_0001131701"/>
</dbReference>
<dbReference type="AlphaFoldDB" id="A0A0M3I3R2"/>
<feature type="compositionally biased region" description="Basic and acidic residues" evidence="2">
    <location>
        <begin position="538"/>
        <end position="566"/>
    </location>
</feature>
<dbReference type="GO" id="GO:0016539">
    <property type="term" value="P:intein-mediated protein splicing"/>
    <property type="evidence" value="ECO:0007669"/>
    <property type="project" value="InterPro"/>
</dbReference>
<feature type="compositionally biased region" description="Low complexity" evidence="2">
    <location>
        <begin position="775"/>
        <end position="800"/>
    </location>
</feature>
<keyword evidence="6" id="KW-1185">Reference proteome</keyword>
<dbReference type="Proteomes" id="UP000036681">
    <property type="component" value="Unplaced"/>
</dbReference>
<evidence type="ECO:0000313" key="7">
    <source>
        <dbReference type="WBParaSite" id="ALUE_0001131701-mRNA-1"/>
    </source>
</evidence>
<dbReference type="PROSITE" id="PS50817">
    <property type="entry name" value="INTEIN_N_TER"/>
    <property type="match status" value="1"/>
</dbReference>
<feature type="compositionally biased region" description="Polar residues" evidence="2">
    <location>
        <begin position="398"/>
        <end position="416"/>
    </location>
</feature>
<dbReference type="InterPro" id="IPR003587">
    <property type="entry name" value="Hint_dom_N"/>
</dbReference>
<dbReference type="CDD" id="cd00081">
    <property type="entry name" value="Hint"/>
    <property type="match status" value="1"/>
</dbReference>
<feature type="compositionally biased region" description="Basic and acidic residues" evidence="2">
    <location>
        <begin position="186"/>
        <end position="195"/>
    </location>
</feature>
<feature type="signal peptide" evidence="3">
    <location>
        <begin position="1"/>
        <end position="15"/>
    </location>
</feature>
<dbReference type="GO" id="GO:0016540">
    <property type="term" value="P:protein autoprocessing"/>
    <property type="evidence" value="ECO:0007669"/>
    <property type="project" value="InterPro"/>
</dbReference>
<dbReference type="PANTHER" id="PTHR46706:SF12">
    <property type="entry name" value="PROTEIN QUA-1-RELATED"/>
    <property type="match status" value="1"/>
</dbReference>
<proteinExistence type="predicted"/>
<feature type="chain" id="PRO_5013334510" evidence="3">
    <location>
        <begin position="16"/>
        <end position="1140"/>
    </location>
</feature>
<evidence type="ECO:0000256" key="3">
    <source>
        <dbReference type="SAM" id="SignalP"/>
    </source>
</evidence>
<dbReference type="SUPFAM" id="SSF51294">
    <property type="entry name" value="Hedgehog/intein (Hint) domain"/>
    <property type="match status" value="1"/>
</dbReference>
<feature type="compositionally biased region" description="Polar residues" evidence="2">
    <location>
        <begin position="762"/>
        <end position="771"/>
    </location>
</feature>
<dbReference type="InterPro" id="IPR052140">
    <property type="entry name" value="Dev_Signal_Hedgehog-like"/>
</dbReference>
<feature type="compositionally biased region" description="Basic and acidic residues" evidence="2">
    <location>
        <begin position="618"/>
        <end position="637"/>
    </location>
</feature>
<feature type="domain" description="Hint" evidence="5">
    <location>
        <begin position="927"/>
        <end position="1042"/>
    </location>
</feature>
<feature type="compositionally biased region" description="Acidic residues" evidence="2">
    <location>
        <begin position="596"/>
        <end position="610"/>
    </location>
</feature>
<feature type="compositionally biased region" description="Basic and acidic residues" evidence="2">
    <location>
        <begin position="680"/>
        <end position="700"/>
    </location>
</feature>
<feature type="compositionally biased region" description="Low complexity" evidence="2">
    <location>
        <begin position="373"/>
        <end position="383"/>
    </location>
</feature>
<sequence length="1140" mass="122929">MKWPVALLLPPLIAALSYRCDNDQVLIVQSFGNDSIRMHCQRLNLCGFAHLKCTYDPLQPQCGGKTNFVAHVSQLTPTGPVTHTCCDLKINPSNPVPTHDGNDCFVYELPDGTKRSNEVKPNIDGEHEYTLLKAANKIPEQFANYTGYHLRLFLLKNKSPPTLVVKGIERRPDGYRVTICRPRCDQRSTSKESEHQQISSTQSSSTTNEGILRENEWRANATKNSEEAVSRPISSLNKSTSNGSEVGTLHKQTQIIKLPKVGEWLVATWSAWTTSKWASWTHREWSEYGDTSGGTRSRGDRYRTGKTDATDGDRNSPLGGPGQRGATDKESSARLPEEEGSNQKNNSTERLGKNTVNIIVDGDQPSQTETNESSGHGSQSGQGETLEGGGDEGRRGKSWSQEEQGKMNKNTNSITDSRAEIGGGKAEEKKESENKTKAHDKEPKGSASSSQNGEVKEPSNETSTANRERAEGLAIHGKEANTQPSGQKKANGTKSATISSSNVGEKKNETDKGNQMKENLESSRSESGSTPSTGIEKSPSKIKQEIKEKEDSKGSDGNEGIRRTEATDGDNSLKVQTGNNGKNTTDSGKKTGRDSDESEIPENEEEEQGESGEVNPNDLRKKEGNNKNEKAEAKKGEQNIGKASNTEERNGASSKKVEDGKEKAAQQKPAEGKSQTKNTSVEEHEGEKRNGLEGKSKEIDGTTTVTITTKSDGENHVSDKDDGLKVITTKPAEDMHQSEFDKLKEEMIKASSPTSAPPGTRDLTSGQSGESETFAGASKVGADAKAGAAKIHTIDAGATDGTKKTDDKSGDGEKASGEVKEPLAAKDNGGGEGDIAATGKVPYWKNLNSTSEAKKAAARLITGATGTTMPDSIGEGTLAELMASGGGSAAPGGSSASAAPAALAVGGGGAGGVGARLNPRALGRARSNCFSADTTVRTYSGLKTMKELEVGDYVLVPASGNVLKYERVEMFYHREPETRAKFVVIETESGRSLSLTELHLLPLGQCDEMQNNIMDIQNVDEWMCKSRFAHKARPGDCVLSIGNQGRLQVDRIVKVGRRFLKGIYSPMTVEGAIVTNDVLASCFSQVENHFIQKLILDVIIMLHRCFGRLVISLNNPIQHLPALIEFIHEMSRYVVPFVKY</sequence>
<dbReference type="Pfam" id="PF01079">
    <property type="entry name" value="Hint"/>
    <property type="match status" value="1"/>
</dbReference>
<keyword evidence="1" id="KW-0217">Developmental protein</keyword>
<feature type="compositionally biased region" description="Low complexity" evidence="2">
    <location>
        <begin position="525"/>
        <end position="534"/>
    </location>
</feature>
<accession>A0A0M3I3R2</accession>
<feature type="compositionally biased region" description="Polar residues" evidence="2">
    <location>
        <begin position="232"/>
        <end position="249"/>
    </location>
</feature>
<organism evidence="6 7">
    <name type="scientific">Ascaris lumbricoides</name>
    <name type="common">Giant roundworm</name>
    <dbReference type="NCBI Taxonomy" id="6252"/>
    <lineage>
        <taxon>Eukaryota</taxon>
        <taxon>Metazoa</taxon>
        <taxon>Ecdysozoa</taxon>
        <taxon>Nematoda</taxon>
        <taxon>Chromadorea</taxon>
        <taxon>Rhabditida</taxon>
        <taxon>Spirurina</taxon>
        <taxon>Ascaridomorpha</taxon>
        <taxon>Ascaridoidea</taxon>
        <taxon>Ascarididae</taxon>
        <taxon>Ascaris</taxon>
    </lineage>
</organism>
<evidence type="ECO:0000313" key="6">
    <source>
        <dbReference type="Proteomes" id="UP000036681"/>
    </source>
</evidence>
<feature type="compositionally biased region" description="Polar residues" evidence="2">
    <location>
        <begin position="569"/>
        <end position="586"/>
    </location>
</feature>
<keyword evidence="3" id="KW-0732">Signal</keyword>
<evidence type="ECO:0000256" key="2">
    <source>
        <dbReference type="SAM" id="MobiDB-lite"/>
    </source>
</evidence>
<feature type="compositionally biased region" description="Basic and acidic residues" evidence="2">
    <location>
        <begin position="801"/>
        <end position="824"/>
    </location>
</feature>
<feature type="compositionally biased region" description="Polar residues" evidence="2">
    <location>
        <begin position="480"/>
        <end position="503"/>
    </location>
</feature>
<feature type="compositionally biased region" description="Basic and acidic residues" evidence="2">
    <location>
        <begin position="425"/>
        <end position="444"/>
    </location>
</feature>
<dbReference type="SMART" id="SM00306">
    <property type="entry name" value="HintN"/>
    <property type="match status" value="1"/>
</dbReference>
<dbReference type="SMART" id="SM00305">
    <property type="entry name" value="HintC"/>
    <property type="match status" value="1"/>
</dbReference>
<dbReference type="PANTHER" id="PTHR46706">
    <property type="entry name" value="PROTEIN QUA-1-RELATED"/>
    <property type="match status" value="1"/>
</dbReference>
<evidence type="ECO:0000259" key="4">
    <source>
        <dbReference type="SMART" id="SM00305"/>
    </source>
</evidence>
<dbReference type="InterPro" id="IPR036844">
    <property type="entry name" value="Hint_dom_sf"/>
</dbReference>
<evidence type="ECO:0000256" key="1">
    <source>
        <dbReference type="ARBA" id="ARBA00022473"/>
    </source>
</evidence>
<feature type="compositionally biased region" description="Basic and acidic residues" evidence="2">
    <location>
        <begin position="711"/>
        <end position="724"/>
    </location>
</feature>
<dbReference type="Gene3D" id="2.170.16.10">
    <property type="entry name" value="Hedgehog/Intein (Hint) domain"/>
    <property type="match status" value="1"/>
</dbReference>
<feature type="compositionally biased region" description="Polar residues" evidence="2">
    <location>
        <begin position="342"/>
        <end position="357"/>
    </location>
</feature>
<name>A0A0M3I3R2_ASCLU</name>
<reference evidence="7" key="1">
    <citation type="submission" date="2016-03" db="UniProtKB">
        <authorList>
            <consortium name="WormBaseParasite"/>
        </authorList>
    </citation>
    <scope>IDENTIFICATION</scope>
</reference>
<dbReference type="InterPro" id="IPR003586">
    <property type="entry name" value="Hint_dom_C"/>
</dbReference>
<feature type="region of interest" description="Disordered" evidence="2">
    <location>
        <begin position="286"/>
        <end position="833"/>
    </location>
</feature>
<dbReference type="InterPro" id="IPR006141">
    <property type="entry name" value="Intein_N"/>
</dbReference>
<feature type="compositionally biased region" description="Low complexity" evidence="2">
    <location>
        <begin position="196"/>
        <end position="207"/>
    </location>
</feature>
<feature type="compositionally biased region" description="Basic and acidic residues" evidence="2">
    <location>
        <begin position="504"/>
        <end position="524"/>
    </location>
</feature>